<dbReference type="Pfam" id="PF00768">
    <property type="entry name" value="Peptidase_S11"/>
    <property type="match status" value="1"/>
</dbReference>
<feature type="active site" description="Proton acceptor" evidence="7">
    <location>
        <position position="95"/>
    </location>
</feature>
<sequence>MRRVHRKKRKSPVSKLIIIFVLTIMIALVTGIGEKTYNFIKDSSTLINPMKLSGNSYFSDIKLYSPHAILVELNNRRTLMECRSEERIYPASLTKMMTAIVAIENVKNLRQPVTLPRGIFHDLYTENASMAGFLPNEQVSAEDLLYGIMLPSGADASIGLSIYTAGSETKFVEIMNSKAKELGMKHTHFTNVCGLQDANHYSTVKDLSVLLAYALKNSTFRRIFTSTKHYIPATNMHPSGITVYSTMFKSAGTGRFNGGRLLGGKTGYTEEAGLCLASLAEKNGKEYILVTAGAEGDHKTKQYDILDALNVYGKIKKE</sequence>
<dbReference type="GO" id="GO:0009252">
    <property type="term" value="P:peptidoglycan biosynthetic process"/>
    <property type="evidence" value="ECO:0007669"/>
    <property type="project" value="UniProtKB-KW"/>
</dbReference>
<keyword evidence="10" id="KW-1133">Transmembrane helix</keyword>
<keyword evidence="3 12" id="KW-0378">Hydrolase</keyword>
<evidence type="ECO:0000256" key="6">
    <source>
        <dbReference type="ARBA" id="ARBA00023316"/>
    </source>
</evidence>
<evidence type="ECO:0000313" key="12">
    <source>
        <dbReference type="EMBL" id="OPJ63849.1"/>
    </source>
</evidence>
<keyword evidence="13" id="KW-1185">Reference proteome</keyword>
<dbReference type="PANTHER" id="PTHR21581:SF6">
    <property type="entry name" value="TRAFFICKING PROTEIN PARTICLE COMPLEX SUBUNIT 12"/>
    <property type="match status" value="1"/>
</dbReference>
<evidence type="ECO:0000256" key="5">
    <source>
        <dbReference type="ARBA" id="ARBA00022984"/>
    </source>
</evidence>
<evidence type="ECO:0000256" key="8">
    <source>
        <dbReference type="PIRSR" id="PIRSR618044-2"/>
    </source>
</evidence>
<feature type="active site" evidence="7">
    <location>
        <position position="152"/>
    </location>
</feature>
<evidence type="ECO:0000256" key="10">
    <source>
        <dbReference type="SAM" id="Phobius"/>
    </source>
</evidence>
<evidence type="ECO:0000259" key="11">
    <source>
        <dbReference type="Pfam" id="PF00768"/>
    </source>
</evidence>
<evidence type="ECO:0000256" key="7">
    <source>
        <dbReference type="PIRSR" id="PIRSR618044-1"/>
    </source>
</evidence>
<dbReference type="AlphaFoldDB" id="A0A1V4IVB7"/>
<dbReference type="InterPro" id="IPR018044">
    <property type="entry name" value="Peptidase_S11"/>
</dbReference>
<evidence type="ECO:0000256" key="2">
    <source>
        <dbReference type="ARBA" id="ARBA00022729"/>
    </source>
</evidence>
<keyword evidence="10" id="KW-0812">Transmembrane</keyword>
<dbReference type="PANTHER" id="PTHR21581">
    <property type="entry name" value="D-ALANYL-D-ALANINE CARBOXYPEPTIDASE"/>
    <property type="match status" value="1"/>
</dbReference>
<gene>
    <name evidence="12" type="primary">dacB_1</name>
    <name evidence="12" type="ORF">CLORY_10330</name>
</gene>
<dbReference type="Proteomes" id="UP000190080">
    <property type="component" value="Unassembled WGS sequence"/>
</dbReference>
<dbReference type="GO" id="GO:0006508">
    <property type="term" value="P:proteolysis"/>
    <property type="evidence" value="ECO:0007669"/>
    <property type="project" value="InterPro"/>
</dbReference>
<evidence type="ECO:0000256" key="9">
    <source>
        <dbReference type="RuleBase" id="RU004016"/>
    </source>
</evidence>
<keyword evidence="12" id="KW-0121">Carboxypeptidase</keyword>
<evidence type="ECO:0000256" key="3">
    <source>
        <dbReference type="ARBA" id="ARBA00022801"/>
    </source>
</evidence>
<evidence type="ECO:0000256" key="4">
    <source>
        <dbReference type="ARBA" id="ARBA00022960"/>
    </source>
</evidence>
<feature type="active site" description="Acyl-ester intermediate" evidence="7">
    <location>
        <position position="92"/>
    </location>
</feature>
<dbReference type="EMBL" id="MZGV01000007">
    <property type="protein sequence ID" value="OPJ63849.1"/>
    <property type="molecule type" value="Genomic_DNA"/>
</dbReference>
<dbReference type="PRINTS" id="PR00725">
    <property type="entry name" value="DADACBPTASE1"/>
</dbReference>
<feature type="domain" description="Peptidase S11 D-alanyl-D-alanine carboxypeptidase A N-terminal" evidence="11">
    <location>
        <begin position="63"/>
        <end position="295"/>
    </location>
</feature>
<comment type="caution">
    <text evidence="12">The sequence shown here is derived from an EMBL/GenBank/DDBJ whole genome shotgun (WGS) entry which is preliminary data.</text>
</comment>
<dbReference type="GO" id="GO:0009002">
    <property type="term" value="F:serine-type D-Ala-D-Ala carboxypeptidase activity"/>
    <property type="evidence" value="ECO:0007669"/>
    <property type="project" value="UniProtKB-EC"/>
</dbReference>
<name>A0A1V4IVB7_9CLOT</name>
<evidence type="ECO:0000313" key="13">
    <source>
        <dbReference type="Proteomes" id="UP000190080"/>
    </source>
</evidence>
<keyword evidence="6" id="KW-0961">Cell wall biogenesis/degradation</keyword>
<keyword evidence="10" id="KW-0472">Membrane</keyword>
<keyword evidence="4" id="KW-0133">Cell shape</keyword>
<feature type="binding site" evidence="8">
    <location>
        <position position="265"/>
    </location>
    <ligand>
        <name>substrate</name>
    </ligand>
</feature>
<keyword evidence="5" id="KW-0573">Peptidoglycan synthesis</keyword>
<dbReference type="SUPFAM" id="SSF56601">
    <property type="entry name" value="beta-lactamase/transpeptidase-like"/>
    <property type="match status" value="1"/>
</dbReference>
<accession>A0A1V4IVB7</accession>
<dbReference type="GO" id="GO:0071555">
    <property type="term" value="P:cell wall organization"/>
    <property type="evidence" value="ECO:0007669"/>
    <property type="project" value="UniProtKB-KW"/>
</dbReference>
<reference evidence="12 13" key="1">
    <citation type="submission" date="2017-03" db="EMBL/GenBank/DDBJ databases">
        <title>Genome sequence of Clostridium oryzae DSM 28571.</title>
        <authorList>
            <person name="Poehlein A."/>
            <person name="Daniel R."/>
        </authorList>
    </citation>
    <scope>NUCLEOTIDE SEQUENCE [LARGE SCALE GENOMIC DNA]</scope>
    <source>
        <strain evidence="12 13">DSM 28571</strain>
    </source>
</reference>
<dbReference type="GO" id="GO:0008360">
    <property type="term" value="P:regulation of cell shape"/>
    <property type="evidence" value="ECO:0007669"/>
    <property type="project" value="UniProtKB-KW"/>
</dbReference>
<dbReference type="OrthoDB" id="9791132at2"/>
<dbReference type="InterPro" id="IPR012338">
    <property type="entry name" value="Beta-lactam/transpept-like"/>
</dbReference>
<dbReference type="STRING" id="1450648.CLORY_10330"/>
<organism evidence="12 13">
    <name type="scientific">Clostridium oryzae</name>
    <dbReference type="NCBI Taxonomy" id="1450648"/>
    <lineage>
        <taxon>Bacteria</taxon>
        <taxon>Bacillati</taxon>
        <taxon>Bacillota</taxon>
        <taxon>Clostridia</taxon>
        <taxon>Eubacteriales</taxon>
        <taxon>Clostridiaceae</taxon>
        <taxon>Clostridium</taxon>
    </lineage>
</organism>
<dbReference type="Gene3D" id="3.40.710.10">
    <property type="entry name" value="DD-peptidase/beta-lactamase superfamily"/>
    <property type="match status" value="1"/>
</dbReference>
<dbReference type="InterPro" id="IPR001967">
    <property type="entry name" value="Peptidase_S11_N"/>
</dbReference>
<dbReference type="EC" id="3.4.16.4" evidence="12"/>
<feature type="transmembrane region" description="Helical" evidence="10">
    <location>
        <begin position="12"/>
        <end position="33"/>
    </location>
</feature>
<keyword evidence="2" id="KW-0732">Signal</keyword>
<evidence type="ECO:0000256" key="1">
    <source>
        <dbReference type="ARBA" id="ARBA00007164"/>
    </source>
</evidence>
<dbReference type="RefSeq" id="WP_079422455.1">
    <property type="nucleotide sequence ID" value="NZ_MZGV01000007.1"/>
</dbReference>
<protein>
    <submittedName>
        <fullName evidence="12">D-alanyl-D-alanine carboxypeptidase DacB</fullName>
        <ecNumber evidence="12">3.4.16.4</ecNumber>
    </submittedName>
</protein>
<comment type="similarity">
    <text evidence="1 9">Belongs to the peptidase S11 family.</text>
</comment>
<proteinExistence type="inferred from homology"/>
<keyword evidence="12" id="KW-0645">Protease</keyword>